<evidence type="ECO:0000313" key="3">
    <source>
        <dbReference type="Proteomes" id="UP000237061"/>
    </source>
</evidence>
<organism evidence="2 3">
    <name type="scientific">Arthrobacter glacialis</name>
    <dbReference type="NCBI Taxonomy" id="1664"/>
    <lineage>
        <taxon>Bacteria</taxon>
        <taxon>Bacillati</taxon>
        <taxon>Actinomycetota</taxon>
        <taxon>Actinomycetes</taxon>
        <taxon>Micrococcales</taxon>
        <taxon>Micrococcaceae</taxon>
        <taxon>Arthrobacter</taxon>
    </lineage>
</organism>
<reference evidence="2 3" key="1">
    <citation type="submission" date="2018-01" db="EMBL/GenBank/DDBJ databases">
        <title>Arthrobacter sp. nov., from glaciers in China.</title>
        <authorList>
            <person name="Liu Q."/>
            <person name="Xin Y.-H."/>
        </authorList>
    </citation>
    <scope>NUCLEOTIDE SEQUENCE [LARGE SCALE GENOMIC DNA]</scope>
    <source>
        <strain evidence="2 3">HLT2-12-2</strain>
    </source>
</reference>
<keyword evidence="1" id="KW-0812">Transmembrane</keyword>
<name>A0A2S3ZST1_ARTGL</name>
<protein>
    <recommendedName>
        <fullName evidence="4">DUF4190 domain-containing protein</fullName>
    </recommendedName>
</protein>
<dbReference type="Proteomes" id="UP000237061">
    <property type="component" value="Unassembled WGS sequence"/>
</dbReference>
<comment type="caution">
    <text evidence="2">The sequence shown here is derived from an EMBL/GenBank/DDBJ whole genome shotgun (WGS) entry which is preliminary data.</text>
</comment>
<feature type="transmembrane region" description="Helical" evidence="1">
    <location>
        <begin position="61"/>
        <end position="88"/>
    </location>
</feature>
<sequence>MQEIQNPTTVKPVNKLAIAALTMTVVALVCLVLFGISIIVVFSVGLAHLAIQQIKVRGERGWWIAIASMSVGYIVATYALVSSVYYAIAFGSQSVGM</sequence>
<evidence type="ECO:0000256" key="1">
    <source>
        <dbReference type="SAM" id="Phobius"/>
    </source>
</evidence>
<dbReference type="RefSeq" id="WP_103467006.1">
    <property type="nucleotide sequence ID" value="NZ_PPXC01000016.1"/>
</dbReference>
<keyword evidence="1" id="KW-0472">Membrane</keyword>
<dbReference type="EMBL" id="PPXC01000016">
    <property type="protein sequence ID" value="POH72154.1"/>
    <property type="molecule type" value="Genomic_DNA"/>
</dbReference>
<evidence type="ECO:0008006" key="4">
    <source>
        <dbReference type="Google" id="ProtNLM"/>
    </source>
</evidence>
<feature type="transmembrane region" description="Helical" evidence="1">
    <location>
        <begin position="16"/>
        <end position="49"/>
    </location>
</feature>
<evidence type="ECO:0000313" key="2">
    <source>
        <dbReference type="EMBL" id="POH72154.1"/>
    </source>
</evidence>
<dbReference type="AlphaFoldDB" id="A0A2S3ZST1"/>
<accession>A0A2S3ZST1</accession>
<keyword evidence="1" id="KW-1133">Transmembrane helix</keyword>
<gene>
    <name evidence="2" type="ORF">CVS27_16805</name>
</gene>
<proteinExistence type="predicted"/>
<keyword evidence="3" id="KW-1185">Reference proteome</keyword>